<proteinExistence type="predicted"/>
<feature type="region of interest" description="Disordered" evidence="1">
    <location>
        <begin position="14"/>
        <end position="36"/>
    </location>
</feature>
<evidence type="ECO:0000313" key="3">
    <source>
        <dbReference type="Proteomes" id="UP000244336"/>
    </source>
</evidence>
<dbReference type="Gramene" id="PUZ65919">
    <property type="protein sequence ID" value="PUZ65919"/>
    <property type="gene ID" value="GQ55_3G264200"/>
</dbReference>
<dbReference type="AlphaFoldDB" id="A0A2T7EDL3"/>
<evidence type="ECO:0000256" key="1">
    <source>
        <dbReference type="SAM" id="MobiDB-lite"/>
    </source>
</evidence>
<dbReference type="EMBL" id="CM009751">
    <property type="protein sequence ID" value="PUZ65919.1"/>
    <property type="molecule type" value="Genomic_DNA"/>
</dbReference>
<evidence type="ECO:0000313" key="2">
    <source>
        <dbReference type="EMBL" id="PUZ65919.1"/>
    </source>
</evidence>
<protein>
    <submittedName>
        <fullName evidence="2">Uncharacterized protein</fullName>
    </submittedName>
</protein>
<sequence>MLSLIFPSPAVARGVERPKSSPAAAPAAGVERPADGARSWRLPLVRCVSCSLVRGKAAAERPSRRLQLACGGERPAELARRGRSNGGARLRWLPLACRGQSGGGACPRRLRLTCRSPSTPAAALAHP</sequence>
<reference evidence="2 3" key="1">
    <citation type="submission" date="2018-04" db="EMBL/GenBank/DDBJ databases">
        <title>WGS assembly of Panicum hallii var. hallii HAL2.</title>
        <authorList>
            <person name="Lovell J."/>
            <person name="Jenkins J."/>
            <person name="Lowry D."/>
            <person name="Mamidi S."/>
            <person name="Sreedasyam A."/>
            <person name="Weng X."/>
            <person name="Barry K."/>
            <person name="Bonette J."/>
            <person name="Campitelli B."/>
            <person name="Daum C."/>
            <person name="Gordon S."/>
            <person name="Gould B."/>
            <person name="Lipzen A."/>
            <person name="MacQueen A."/>
            <person name="Palacio-Mejia J."/>
            <person name="Plott C."/>
            <person name="Shakirov E."/>
            <person name="Shu S."/>
            <person name="Yoshinaga Y."/>
            <person name="Zane M."/>
            <person name="Rokhsar D."/>
            <person name="Grimwood J."/>
            <person name="Schmutz J."/>
            <person name="Juenger T."/>
        </authorList>
    </citation>
    <scope>NUCLEOTIDE SEQUENCE [LARGE SCALE GENOMIC DNA]</scope>
    <source>
        <strain evidence="3">cv. HAL2</strain>
    </source>
</reference>
<keyword evidence="3" id="KW-1185">Reference proteome</keyword>
<name>A0A2T7EDL3_9POAL</name>
<organism evidence="2 3">
    <name type="scientific">Panicum hallii var. hallii</name>
    <dbReference type="NCBI Taxonomy" id="1504633"/>
    <lineage>
        <taxon>Eukaryota</taxon>
        <taxon>Viridiplantae</taxon>
        <taxon>Streptophyta</taxon>
        <taxon>Embryophyta</taxon>
        <taxon>Tracheophyta</taxon>
        <taxon>Spermatophyta</taxon>
        <taxon>Magnoliopsida</taxon>
        <taxon>Liliopsida</taxon>
        <taxon>Poales</taxon>
        <taxon>Poaceae</taxon>
        <taxon>PACMAD clade</taxon>
        <taxon>Panicoideae</taxon>
        <taxon>Panicodae</taxon>
        <taxon>Paniceae</taxon>
        <taxon>Panicinae</taxon>
        <taxon>Panicum</taxon>
        <taxon>Panicum sect. Panicum</taxon>
    </lineage>
</organism>
<accession>A0A2T7EDL3</accession>
<gene>
    <name evidence="2" type="ORF">GQ55_3G264200</name>
</gene>
<dbReference type="Proteomes" id="UP000244336">
    <property type="component" value="Chromosome 3"/>
</dbReference>